<proteinExistence type="predicted"/>
<evidence type="ECO:0000313" key="1">
    <source>
        <dbReference type="EMBL" id="KKK59303.1"/>
    </source>
</evidence>
<protein>
    <submittedName>
        <fullName evidence="1">Uncharacterized protein</fullName>
    </submittedName>
</protein>
<accession>A0A0F8WRJ5</accession>
<name>A0A0F8WRJ5_9ZZZZ</name>
<reference evidence="1" key="1">
    <citation type="journal article" date="2015" name="Nature">
        <title>Complex archaea that bridge the gap between prokaryotes and eukaryotes.</title>
        <authorList>
            <person name="Spang A."/>
            <person name="Saw J.H."/>
            <person name="Jorgensen S.L."/>
            <person name="Zaremba-Niedzwiedzka K."/>
            <person name="Martijn J."/>
            <person name="Lind A.E."/>
            <person name="van Eijk R."/>
            <person name="Schleper C."/>
            <person name="Guy L."/>
            <person name="Ettema T.J."/>
        </authorList>
    </citation>
    <scope>NUCLEOTIDE SEQUENCE</scope>
</reference>
<sequence length="65" mass="7815">MVSDLEIMLGVTGPRADLPDDWPECEEFYNLMQHYRHMPIERQTEVVEAYEAIKQWLRKEVSRYA</sequence>
<comment type="caution">
    <text evidence="1">The sequence shown here is derived from an EMBL/GenBank/DDBJ whole genome shotgun (WGS) entry which is preliminary data.</text>
</comment>
<dbReference type="EMBL" id="LAZR01063548">
    <property type="protein sequence ID" value="KKK59303.1"/>
    <property type="molecule type" value="Genomic_DNA"/>
</dbReference>
<organism evidence="1">
    <name type="scientific">marine sediment metagenome</name>
    <dbReference type="NCBI Taxonomy" id="412755"/>
    <lineage>
        <taxon>unclassified sequences</taxon>
        <taxon>metagenomes</taxon>
        <taxon>ecological metagenomes</taxon>
    </lineage>
</organism>
<dbReference type="AlphaFoldDB" id="A0A0F8WRJ5"/>
<gene>
    <name evidence="1" type="ORF">LCGC14_3035720</name>
</gene>